<dbReference type="InterPro" id="IPR025684">
    <property type="entry name" value="SprA_N_dom"/>
</dbReference>
<organism evidence="4 5">
    <name type="scientific">Lacihabitans soyangensis</name>
    <dbReference type="NCBI Taxonomy" id="869394"/>
    <lineage>
        <taxon>Bacteria</taxon>
        <taxon>Pseudomonadati</taxon>
        <taxon>Bacteroidota</taxon>
        <taxon>Cytophagia</taxon>
        <taxon>Cytophagales</taxon>
        <taxon>Leadbetterellaceae</taxon>
        <taxon>Lacihabitans</taxon>
    </lineage>
</organism>
<evidence type="ECO:0000256" key="2">
    <source>
        <dbReference type="SAM" id="SignalP"/>
    </source>
</evidence>
<evidence type="ECO:0000313" key="5">
    <source>
        <dbReference type="Proteomes" id="UP001204144"/>
    </source>
</evidence>
<feature type="compositionally biased region" description="Polar residues" evidence="1">
    <location>
        <begin position="216"/>
        <end position="225"/>
    </location>
</feature>
<protein>
    <submittedName>
        <fullName evidence="4">Cell surface protein SprA</fullName>
    </submittedName>
</protein>
<evidence type="ECO:0000256" key="1">
    <source>
        <dbReference type="SAM" id="MobiDB-lite"/>
    </source>
</evidence>
<sequence length="2476" mass="281683">MHLKIPYKLVLLTIFGFAFTAEAQFPVTDSLNNKKTTNYLNIWKDTYLNRFNYRISPLLSVNPDSLKTKVLFNSDNNSFTVNERLSNNLDVKMPQSLSFNEYSSIQNAMLRQSIIRDIEKAQDGNTSFSGKRINPLLEKNPIMDRIFGDKVPEFKPNGYVSVDLRAGTKFVNNPMQALALRRQPFFDFDQQIAINFNNLFGGGQNNNPNAEDFESPNPQGNNGTPRIQDLRNIMRKTGQAKEKMNILGNFDTKSSFGFENKFKLNFKNEPEDILQKVELGNISMPNRSQLIPGVQNLMGVKLGMKFGRLDLTTVFAQQNSRTESIMINGGSQSRGFELRCDNYDENRHFFLSHFFRDQFEKSLKNLPMVTSGVRITRLEVYVTNRTNNVSSMRNLVGLSDLAEKNPYRTDIVVPNNNISAADNKSNNLFTGIVNNESFRRIDNSGNILTGMGLKNGEDFELLRGAKKLTDREFEIQPELGYISLLTPLRNDEILAVAYEYTYQGRAYKVGELTEDYVSRKEDEVIILKMLKSSTIRNRLNNPMWNLMMKNVYSLAQGQIKKEGFQLRIVYKDDQTGMDTPNLKEGKNFANVPLIEALKLDKLNFNNDPKKDGNFDYVEGVTINEKYGRIIFPVLEPFGSHINKLFEGEPDLQKKYVFDELYKKTLMDAQQVSLKNKFFISGSVQSGGSEISLPLGASGASVRVYAGGNELKQGVDYTVDTQQGTIMITNQSILSSGRQIRIDYEKPDIFQAQIRRLFGMRFDYTVSRYLRIGGTVLSLKENTPGFITRTAIGNEPVNNTIWGLDLNLKKDFMGLTKMLDALPGIQTKEPSTVILNAEFAQLRPGVNNKKVKGNSMIDDFEFARNINDLSRQPTKWRLGSTPGAILEKTTEFPRNQYAYNYNRAKISAYTVDMSAYISQGFGSNSIIPEELKNEASSNIYTRGFQIQDIFPGRSRQVFAQQLPSAIFDLSFFPSEPGMYNYNPNLNSQGRLIDPKKSFGSVMRGITFDADFDNSNIEYLEFWLLDPFADVVRASRNESIRNTTGGKLLIQLGDVSEDVVPDSRFNFENGIKESATGLSNPVNTDWGLAPRTQFITDAFDNSESIRLKQDVGLDGLSNAEEREYKNPNSINNNEGIKGFLTTLEGKNIDPQALENIKRDPSKDDFNYFLDPIWDATDATFLERFKNYLGMENNAPPITENVTNLNSASNINQASTNLADKEDINQDNTINQVEDYFEYEIDLYQTEGTTPNSGVLKRNKFIVDQVNTNGATWYLHRIPIRKPTRSFPTGKEGFKSIRFVRMVTTEWAQPVVLRFASLQLVSNQYRVYANSLTDNSAFEVPQDSSSTAVFKTSSVNVEENGCPIDGDCNIKPGTTPYVVPPGFIRDRDFTTQILTEMNEQSLSMSVEDLKGGEARAVFKNTKLDLNMYKRIKMFVHMQTKNNLDNSAGLFLRIGTDLKSNYYEVEIPKLKRTVNGSFDVSAIWPEENELDVPLDLLRNLKLKRNRNRFSMNQRYSLDTLVNGTASGDFGDNGLEKPKTRQYKITVVGNPDFSNVLTMMIGIKNNDTINKFIGTEFTVWCNELRAYEFDQENGEAGIFSADIKLADVGTLMLNGNFKNYGFGGVQDRISMRSREVSKGFGVASNLALDKFFPMKWGLSIPFFANYDHQIITPTFNPLDPDIRLEDALLNRSIFQENLSREIVEEDAVTKGFNFTNVRKTKTKTGGKDHFYDIENFTVSYAQNRIERRSVLLEKNLQTQNRAALSYQYSPKGFTWEPFKKAKNFDKPILKNLKEFNLSPIPNLIAFRSDYDRSYFLTQYRNAKLETSDISPNIIKYFLGNRYYDAQWNLTKSIVFSYNAQMTSIQDDIDSISNEEIKFFQGLKTLGRAKNYTQKMQATYRLPLDKFFLLDWMKADSRFNNNFGYTAGSFKIEDENGDAFGNMLENGRELAVNGQVDLVKLYNKIRFLKAANTPTPPRQRFTRAPGDDEEVKLQTGSVTKSITRLLMTLRGINFDFALFETTLLPGFLPAPKFFGLDNSNQFAPGIEFVMGSQNRNIHKIAAQKDWLSKSIVQNNPFTQTRGVKFNFGTRHEPFKGLTMQIRGELTRGDSYQEMYRPETVGGGFNTLNPVRNGNFSMSFWSFKTGFAKMSNDSASLYQYDIFDNMVANRQKVVDRLNSINTNSEGVLEGKYDLNSQDVLIPSFFSAYSGQSLDKIFEKSIKKGGKTFNPFLSFPMPNWRLDYQGLEKLPGFKKVFNSITLSHQYRSTYSVGNFTSSLEYGSQLLNLAIRDYPLGDKTVETFTRIPMLNSGTPLFAPAFIMSTITMEEKFSPVIGVQFTTKKNFTGSFNWNKERKAALNLSNAQVAEYNSRDFVFGLGFKRNNVKLPFRGRDGNLIVLKNDLNFRMDFTSRDQKVLQRRLDGDAVPINGSYNLQIRPQLQYQINKKINMGMYWERIVNTPFTSITPESNSSIFGMNARFNLSD</sequence>
<accession>A0AAE3KV85</accession>
<dbReference type="InterPro" id="IPR026377">
    <property type="entry name" value="Cell_surface_SprA"/>
</dbReference>
<feature type="region of interest" description="Disordered" evidence="1">
    <location>
        <begin position="203"/>
        <end position="227"/>
    </location>
</feature>
<dbReference type="NCBIfam" id="TIGR04189">
    <property type="entry name" value="surface_SprA"/>
    <property type="match status" value="1"/>
</dbReference>
<evidence type="ECO:0000259" key="3">
    <source>
        <dbReference type="Pfam" id="PF14349"/>
    </source>
</evidence>
<feature type="domain" description="Gliding motility protein SprA N-terminal" evidence="3">
    <location>
        <begin position="1137"/>
        <end position="1683"/>
    </location>
</feature>
<dbReference type="Proteomes" id="UP001204144">
    <property type="component" value="Unassembled WGS sequence"/>
</dbReference>
<dbReference type="RefSeq" id="WP_255039519.1">
    <property type="nucleotide sequence ID" value="NZ_RJUF01000193.1"/>
</dbReference>
<proteinExistence type="predicted"/>
<evidence type="ECO:0000313" key="4">
    <source>
        <dbReference type="EMBL" id="MCP9765818.1"/>
    </source>
</evidence>
<feature type="signal peptide" evidence="2">
    <location>
        <begin position="1"/>
        <end position="23"/>
    </location>
</feature>
<gene>
    <name evidence="4" type="primary">sprA</name>
    <name evidence="4" type="ORF">EGI31_23025</name>
</gene>
<keyword evidence="5" id="KW-1185">Reference proteome</keyword>
<feature type="domain" description="Gliding motility protein SprA N-terminal" evidence="3">
    <location>
        <begin position="230"/>
        <end position="393"/>
    </location>
</feature>
<name>A0AAE3KV85_9BACT</name>
<keyword evidence="2" id="KW-0732">Signal</keyword>
<dbReference type="Pfam" id="PF14349">
    <property type="entry name" value="SprA_N"/>
    <property type="match status" value="2"/>
</dbReference>
<comment type="caution">
    <text evidence="4">The sequence shown here is derived from an EMBL/GenBank/DDBJ whole genome shotgun (WGS) entry which is preliminary data.</text>
</comment>
<reference evidence="4 5" key="1">
    <citation type="submission" date="2018-11" db="EMBL/GenBank/DDBJ databases">
        <title>Novel bacteria species description.</title>
        <authorList>
            <person name="Han J.-H."/>
        </authorList>
    </citation>
    <scope>NUCLEOTIDE SEQUENCE [LARGE SCALE GENOMIC DNA]</scope>
    <source>
        <strain evidence="4 5">KCTC23259</strain>
    </source>
</reference>
<feature type="chain" id="PRO_5042058817" evidence="2">
    <location>
        <begin position="24"/>
        <end position="2476"/>
    </location>
</feature>
<dbReference type="EMBL" id="RJUF01000193">
    <property type="protein sequence ID" value="MCP9765818.1"/>
    <property type="molecule type" value="Genomic_DNA"/>
</dbReference>